<dbReference type="GO" id="GO:0016787">
    <property type="term" value="F:hydrolase activity"/>
    <property type="evidence" value="ECO:0007669"/>
    <property type="project" value="UniProtKB-KW"/>
</dbReference>
<dbReference type="EMBL" id="JADLZT010000004">
    <property type="protein sequence ID" value="MBF6024036.1"/>
    <property type="molecule type" value="Genomic_DNA"/>
</dbReference>
<evidence type="ECO:0000259" key="1">
    <source>
        <dbReference type="Pfam" id="PF12697"/>
    </source>
</evidence>
<comment type="caution">
    <text evidence="2">The sequence shown here is derived from an EMBL/GenBank/DDBJ whole genome shotgun (WGS) entry which is preliminary data.</text>
</comment>
<evidence type="ECO:0000313" key="3">
    <source>
        <dbReference type="Proteomes" id="UP001429984"/>
    </source>
</evidence>
<dbReference type="SUPFAM" id="SSF53474">
    <property type="entry name" value="alpha/beta-Hydrolases"/>
    <property type="match status" value="1"/>
</dbReference>
<dbReference type="Proteomes" id="UP001429984">
    <property type="component" value="Unassembled WGS sequence"/>
</dbReference>
<dbReference type="InterPro" id="IPR000073">
    <property type="entry name" value="AB_hydrolase_1"/>
</dbReference>
<keyword evidence="2" id="KW-0378">Hydrolase</keyword>
<dbReference type="Gene3D" id="3.40.50.1820">
    <property type="entry name" value="alpha/beta hydrolase"/>
    <property type="match status" value="1"/>
</dbReference>
<name>A0ABS0B8R7_9GAMM</name>
<proteinExistence type="predicted"/>
<gene>
    <name evidence="2" type="ORF">IU514_08335</name>
</gene>
<dbReference type="Pfam" id="PF12697">
    <property type="entry name" value="Abhydrolase_6"/>
    <property type="match status" value="1"/>
</dbReference>
<sequence length="470" mass="51663">MLADAAATMATQATAEALSRLLQEHREGWMPGPLQAGDVRMHIEFRQVSPWLRPPLRIRRAQDVSMEAFNGQRHARPGFGVPLATLSARNEASPLSRLEPHSGIFRNLTAWIEPDARQWDAPPRLVLADPLKLDAVAIGSHRFQLASDTSAAYAWAMQVSKLERLGLWGLLGGTGIGRRAGLYLLEDYDPHKRPLVMIHGLGSNPLIWAQLSNALWGAEDLRARFQIWQAVYQTDTPLLAARLHVHDYLDDAWRLLDPRGDAKARAGAVLVGHSFGGVISRLLCVESGDALWNAAFLVPPDSLDASVEDLDVVKRIFSFHPYPGVARAVFLAAPHRGIPSAAKLLGRLARDLVGRRTMEVHALRRIALSNPTAIRPEMLDVFQQGWINSITTLQSDHPVRRAAESLLPPREIPYHTIAGVQPGHRDQTDGAVPLDSALIPGAASSLVLESGHGIYENPLAVEEVLRILRD</sequence>
<protein>
    <submittedName>
        <fullName evidence="2">Alpha/beta fold hydrolase</fullName>
    </submittedName>
</protein>
<keyword evidence="3" id="KW-1185">Reference proteome</keyword>
<feature type="domain" description="AB hydrolase-1" evidence="1">
    <location>
        <begin position="195"/>
        <end position="463"/>
    </location>
</feature>
<reference evidence="2 3" key="1">
    <citation type="submission" date="2020-11" db="EMBL/GenBank/DDBJ databases">
        <title>Draft Genome Sequence and Secondary Metabolite Biosynthetic Potential of the Lysobacter niastensis Type strain DSM 18481.</title>
        <authorList>
            <person name="Turrini P."/>
            <person name="Artuso I."/>
            <person name="Tescari M."/>
            <person name="Lugli G.A."/>
            <person name="Frangipani E."/>
            <person name="Ventura M."/>
            <person name="Visca P."/>
        </authorList>
    </citation>
    <scope>NUCLEOTIDE SEQUENCE [LARGE SCALE GENOMIC DNA]</scope>
    <source>
        <strain evidence="2 3">DSM 18481</strain>
    </source>
</reference>
<organism evidence="2 3">
    <name type="scientific">Lysobacter niastensis</name>
    <dbReference type="NCBI Taxonomy" id="380629"/>
    <lineage>
        <taxon>Bacteria</taxon>
        <taxon>Pseudomonadati</taxon>
        <taxon>Pseudomonadota</taxon>
        <taxon>Gammaproteobacteria</taxon>
        <taxon>Lysobacterales</taxon>
        <taxon>Lysobacteraceae</taxon>
        <taxon>Lysobacter</taxon>
    </lineage>
</organism>
<accession>A0ABS0B8R7</accession>
<evidence type="ECO:0000313" key="2">
    <source>
        <dbReference type="EMBL" id="MBF6024036.1"/>
    </source>
</evidence>
<dbReference type="InterPro" id="IPR029058">
    <property type="entry name" value="AB_hydrolase_fold"/>
</dbReference>